<evidence type="ECO:0000313" key="8">
    <source>
        <dbReference type="Proteomes" id="UP001150569"/>
    </source>
</evidence>
<feature type="repeat" description="WD" evidence="5">
    <location>
        <begin position="103"/>
        <end position="136"/>
    </location>
</feature>
<comment type="subcellular location">
    <subcellularLocation>
        <location evidence="1">Nucleus</location>
        <location evidence="1">Nucleolus</location>
    </subcellularLocation>
</comment>
<dbReference type="PROSITE" id="PS50294">
    <property type="entry name" value="WD_REPEATS_REGION"/>
    <property type="match status" value="10"/>
</dbReference>
<dbReference type="SMART" id="SM00320">
    <property type="entry name" value="WD40"/>
    <property type="match status" value="13"/>
</dbReference>
<keyword evidence="2 5" id="KW-0853">WD repeat</keyword>
<feature type="repeat" description="WD" evidence="5">
    <location>
        <begin position="526"/>
        <end position="567"/>
    </location>
</feature>
<dbReference type="GO" id="GO:0000480">
    <property type="term" value="P:endonucleolytic cleavage in 5'-ETS of tricistronic rRNA transcript (SSU-rRNA, 5.8S rRNA, LSU-rRNA)"/>
    <property type="evidence" value="ECO:0007669"/>
    <property type="project" value="TreeGrafter"/>
</dbReference>
<dbReference type="PRINTS" id="PR00320">
    <property type="entry name" value="GPROTEINBRPT"/>
</dbReference>
<dbReference type="InterPro" id="IPR019775">
    <property type="entry name" value="WD40_repeat_CS"/>
</dbReference>
<dbReference type="InterPro" id="IPR013934">
    <property type="entry name" value="Utp13_C"/>
</dbReference>
<evidence type="ECO:0000256" key="4">
    <source>
        <dbReference type="ARBA" id="ARBA00023242"/>
    </source>
</evidence>
<evidence type="ECO:0000259" key="6">
    <source>
        <dbReference type="Pfam" id="PF08625"/>
    </source>
</evidence>
<dbReference type="Proteomes" id="UP001150569">
    <property type="component" value="Unassembled WGS sequence"/>
</dbReference>
<dbReference type="InterPro" id="IPR020472">
    <property type="entry name" value="WD40_PAC1"/>
</dbReference>
<comment type="caution">
    <text evidence="7">The sequence shown here is derived from an EMBL/GenBank/DDBJ whole genome shotgun (WGS) entry which is preliminary data.</text>
</comment>
<dbReference type="PANTHER" id="PTHR19854">
    <property type="entry name" value="TRANSDUCIN BETA-LIKE 3"/>
    <property type="match status" value="1"/>
</dbReference>
<sequence length="868" mass="95736">MTSEKSSVQLKSIYKPIASLESIYAGGKADITPDGRYLITTFGEDVIVSDLTNNLERVAKLEGDSEPVTTFVILPNGKSLVTVSRSQQLRVWDLESFELVRAFRVHDSPVLAIAADPSSTLVATGSADKTVKVWDLVGAFCTHSLRGHQGLISELKFHPKSSGDNLTLVSGSEDATVRIWDLGQRKCVAVMTDHVSVIRGLDFSPAANYLISGSRDRTVNVWDMKTYQLAKTVPTYETLEAVGFLQPGTIFRNDKGETVNTTEQPIFYTAGEKGQLKFWDFRSSELIFSQPAPKKTGEEAHFITDVLYRPDDRQLVTVMSDQNITVLTLTDPTSDDAAADVATLVPTVEVAGYNEEIIDVTYVGPEQRHAVVASNSEKLRLYDLTSRQCTFLDHHQGTVLCLDATSSSHLFAVGSKDNTVSVWWFDARPDTPLNARAHCVATCTGHTEAIGSVAFARGDVAAFLITGGQDRTLKKWDLGPLLALQEAALAAEGDSKQTQADRDAATARIAAELAAAPLRLTSLFTVQAHAKDINSIAVAPNDQLFATGSQDRTARIWSVDTGECTLTLTGHRRGVWRVEFSPVDQILATCSGDQTIKLWSLNDGGSCLKTFQGHTSAVVNIRFVTAGLQLISVGSDSLVKLWTIKTDDCVLTSDHHTDKVWALAVRHDEAQMITGGGDSELKIWEDCTQREMERLHTEQVQQLAQEQTLQNLVLAKQYRKAITLALQLDKPRQLFRILSEIRSNANPDAEAPANSGDTPCRLGDPAVDRIIATLSLEQLDRLLLYIRDWNTNSRQAEIANLTLQVILDSYSPEHLLKIKHMNTTQNALIPFAERHYQRLDGLLTQSYMIDYTLHAMSYLTPFDEETQE</sequence>
<feature type="repeat" description="WD" evidence="5">
    <location>
        <begin position="61"/>
        <end position="102"/>
    </location>
</feature>
<evidence type="ECO:0000256" key="3">
    <source>
        <dbReference type="ARBA" id="ARBA00022737"/>
    </source>
</evidence>
<dbReference type="GO" id="GO:0032040">
    <property type="term" value="C:small-subunit processome"/>
    <property type="evidence" value="ECO:0007669"/>
    <property type="project" value="InterPro"/>
</dbReference>
<dbReference type="PROSITE" id="PS50082">
    <property type="entry name" value="WD_REPEATS_2"/>
    <property type="match status" value="10"/>
</dbReference>
<dbReference type="GO" id="GO:0034511">
    <property type="term" value="F:U3 snoRNA binding"/>
    <property type="evidence" value="ECO:0007669"/>
    <property type="project" value="TreeGrafter"/>
</dbReference>
<dbReference type="EMBL" id="JANBPT010000709">
    <property type="protein sequence ID" value="KAJ1914023.1"/>
    <property type="molecule type" value="Genomic_DNA"/>
</dbReference>
<feature type="domain" description="U3 small nucleolar RNA-associated protein 13 C-terminal" evidence="6">
    <location>
        <begin position="706"/>
        <end position="856"/>
    </location>
</feature>
<accession>A0A9W7ZQU1</accession>
<dbReference type="PANTHER" id="PTHR19854:SF15">
    <property type="entry name" value="TRANSDUCIN BETA-LIKE PROTEIN 3"/>
    <property type="match status" value="1"/>
</dbReference>
<reference evidence="7" key="1">
    <citation type="submission" date="2022-07" db="EMBL/GenBank/DDBJ databases">
        <title>Phylogenomic reconstructions and comparative analyses of Kickxellomycotina fungi.</title>
        <authorList>
            <person name="Reynolds N.K."/>
            <person name="Stajich J.E."/>
            <person name="Barry K."/>
            <person name="Grigoriev I.V."/>
            <person name="Crous P."/>
            <person name="Smith M.E."/>
        </authorList>
    </citation>
    <scope>NUCLEOTIDE SEQUENCE</scope>
    <source>
        <strain evidence="7">RSA 861</strain>
    </source>
</reference>
<name>A0A9W7ZQU1_9FUNG</name>
<dbReference type="Gene3D" id="2.130.10.10">
    <property type="entry name" value="YVTN repeat-like/Quinoprotein amine dehydrogenase"/>
    <property type="match status" value="3"/>
</dbReference>
<organism evidence="7 8">
    <name type="scientific">Tieghemiomyces parasiticus</name>
    <dbReference type="NCBI Taxonomy" id="78921"/>
    <lineage>
        <taxon>Eukaryota</taxon>
        <taxon>Fungi</taxon>
        <taxon>Fungi incertae sedis</taxon>
        <taxon>Zoopagomycota</taxon>
        <taxon>Kickxellomycotina</taxon>
        <taxon>Dimargaritomycetes</taxon>
        <taxon>Dimargaritales</taxon>
        <taxon>Dimargaritaceae</taxon>
        <taxon>Tieghemiomyces</taxon>
    </lineage>
</organism>
<keyword evidence="3" id="KW-0677">Repeat</keyword>
<feature type="repeat" description="WD" evidence="5">
    <location>
        <begin position="145"/>
        <end position="190"/>
    </location>
</feature>
<feature type="repeat" description="WD" evidence="5">
    <location>
        <begin position="443"/>
        <end position="478"/>
    </location>
</feature>
<dbReference type="CDD" id="cd00200">
    <property type="entry name" value="WD40"/>
    <property type="match status" value="2"/>
</dbReference>
<protein>
    <submittedName>
        <fullName evidence="7">U3 small nucleolar RNA-associated protein</fullName>
    </submittedName>
</protein>
<feature type="repeat" description="WD" evidence="5">
    <location>
        <begin position="392"/>
        <end position="423"/>
    </location>
</feature>
<dbReference type="InterPro" id="IPR036322">
    <property type="entry name" value="WD40_repeat_dom_sf"/>
</dbReference>
<dbReference type="Pfam" id="PF00400">
    <property type="entry name" value="WD40"/>
    <property type="match status" value="10"/>
</dbReference>
<feature type="repeat" description="WD" evidence="5">
    <location>
        <begin position="568"/>
        <end position="604"/>
    </location>
</feature>
<feature type="repeat" description="WD" evidence="5">
    <location>
        <begin position="653"/>
        <end position="685"/>
    </location>
</feature>
<evidence type="ECO:0000256" key="2">
    <source>
        <dbReference type="ARBA" id="ARBA00022574"/>
    </source>
</evidence>
<dbReference type="SUPFAM" id="SSF50978">
    <property type="entry name" value="WD40 repeat-like"/>
    <property type="match status" value="2"/>
</dbReference>
<evidence type="ECO:0000256" key="1">
    <source>
        <dbReference type="ARBA" id="ARBA00004604"/>
    </source>
</evidence>
<dbReference type="OrthoDB" id="5414888at2759"/>
<dbReference type="InterPro" id="IPR001680">
    <property type="entry name" value="WD40_rpt"/>
</dbReference>
<dbReference type="GO" id="GO:0030686">
    <property type="term" value="C:90S preribosome"/>
    <property type="evidence" value="ECO:0007669"/>
    <property type="project" value="TreeGrafter"/>
</dbReference>
<feature type="repeat" description="WD" evidence="5">
    <location>
        <begin position="191"/>
        <end position="232"/>
    </location>
</feature>
<dbReference type="GO" id="GO:0000472">
    <property type="term" value="P:endonucleolytic cleavage to generate mature 5'-end of SSU-rRNA from (SSU-rRNA, 5.8S rRNA, LSU-rRNA)"/>
    <property type="evidence" value="ECO:0007669"/>
    <property type="project" value="TreeGrafter"/>
</dbReference>
<evidence type="ECO:0000313" key="7">
    <source>
        <dbReference type="EMBL" id="KAJ1914023.1"/>
    </source>
</evidence>
<evidence type="ECO:0000256" key="5">
    <source>
        <dbReference type="PROSITE-ProRule" id="PRU00221"/>
    </source>
</evidence>
<keyword evidence="4" id="KW-0539">Nucleus</keyword>
<feature type="repeat" description="WD" evidence="5">
    <location>
        <begin position="611"/>
        <end position="652"/>
    </location>
</feature>
<proteinExistence type="predicted"/>
<dbReference type="PROSITE" id="PS00678">
    <property type="entry name" value="WD_REPEATS_1"/>
    <property type="match status" value="3"/>
</dbReference>
<dbReference type="AlphaFoldDB" id="A0A9W7ZQU1"/>
<dbReference type="InterPro" id="IPR015943">
    <property type="entry name" value="WD40/YVTN_repeat-like_dom_sf"/>
</dbReference>
<keyword evidence="8" id="KW-1185">Reference proteome</keyword>
<dbReference type="Pfam" id="PF08625">
    <property type="entry name" value="Utp13"/>
    <property type="match status" value="1"/>
</dbReference>
<gene>
    <name evidence="7" type="primary">utp13_1</name>
    <name evidence="7" type="ORF">IWQ60_008971</name>
</gene>